<accession>A0ABR7HKP8</accession>
<dbReference type="Proteomes" id="UP000636755">
    <property type="component" value="Unassembled WGS sequence"/>
</dbReference>
<dbReference type="RefSeq" id="WP_186935283.1">
    <property type="nucleotide sequence ID" value="NZ_JACOPS010000002.1"/>
</dbReference>
<evidence type="ECO:0000313" key="2">
    <source>
        <dbReference type="Proteomes" id="UP000636755"/>
    </source>
</evidence>
<reference evidence="1 2" key="1">
    <citation type="submission" date="2020-08" db="EMBL/GenBank/DDBJ databases">
        <title>Genome public.</title>
        <authorList>
            <person name="Liu C."/>
            <person name="Sun Q."/>
        </authorList>
    </citation>
    <scope>NUCLEOTIDE SEQUENCE [LARGE SCALE GENOMIC DNA]</scope>
    <source>
        <strain evidence="1 2">NSJ-71</strain>
    </source>
</reference>
<keyword evidence="2" id="KW-1185">Reference proteome</keyword>
<comment type="caution">
    <text evidence="1">The sequence shown here is derived from an EMBL/GenBank/DDBJ whole genome shotgun (WGS) entry which is preliminary data.</text>
</comment>
<protein>
    <recommendedName>
        <fullName evidence="3">Antitoxin VbhA domain-containing protein</fullName>
    </recommendedName>
</protein>
<evidence type="ECO:0008006" key="3">
    <source>
        <dbReference type="Google" id="ProtNLM"/>
    </source>
</evidence>
<name>A0ABR7HKP8_9FIRM</name>
<dbReference type="CDD" id="cd11586">
    <property type="entry name" value="VbhA_like"/>
    <property type="match status" value="1"/>
</dbReference>
<dbReference type="InterPro" id="IPR033788">
    <property type="entry name" value="VbhA-like"/>
</dbReference>
<evidence type="ECO:0000313" key="1">
    <source>
        <dbReference type="EMBL" id="MBC5728114.1"/>
    </source>
</evidence>
<gene>
    <name evidence="1" type="ORF">H8R91_06210</name>
</gene>
<proteinExistence type="predicted"/>
<dbReference type="EMBL" id="JACOPS010000002">
    <property type="protein sequence ID" value="MBC5728114.1"/>
    <property type="molecule type" value="Genomic_DNA"/>
</dbReference>
<organism evidence="1 2">
    <name type="scientific">Ruminococcus intestinalis</name>
    <dbReference type="NCBI Taxonomy" id="2763066"/>
    <lineage>
        <taxon>Bacteria</taxon>
        <taxon>Bacillati</taxon>
        <taxon>Bacillota</taxon>
        <taxon>Clostridia</taxon>
        <taxon>Eubacteriales</taxon>
        <taxon>Oscillospiraceae</taxon>
        <taxon>Ruminococcus</taxon>
    </lineage>
</organism>
<sequence length="62" mass="7061">MHSNTIDKSIANAVASVEMEGFHIDEQSKIWCKQLLLKEITMEEYIDLVTRKAGVTPKCHTK</sequence>